<keyword evidence="9 11" id="KW-0472">Membrane</keyword>
<dbReference type="AlphaFoldDB" id="A0A0N5A9G5"/>
<feature type="signal peptide" evidence="12">
    <location>
        <begin position="1"/>
        <end position="16"/>
    </location>
</feature>
<dbReference type="GO" id="GO:0005789">
    <property type="term" value="C:endoplasmic reticulum membrane"/>
    <property type="evidence" value="ECO:0007669"/>
    <property type="project" value="UniProtKB-SubCell"/>
</dbReference>
<evidence type="ECO:0000313" key="14">
    <source>
        <dbReference type="WBParaSite" id="SMUV_0000074201-mRNA-1"/>
    </source>
</evidence>
<keyword evidence="4" id="KW-0328">Glycosyltransferase</keyword>
<evidence type="ECO:0000256" key="2">
    <source>
        <dbReference type="ARBA" id="ARBA00004922"/>
    </source>
</evidence>
<dbReference type="GO" id="GO:0052925">
    <property type="term" value="F:dol-P-Man:Man(5)GlcNAc(2)-PP-Dol alpha-1,3-mannosyltransferase activity"/>
    <property type="evidence" value="ECO:0007669"/>
    <property type="project" value="UniProtKB-EC"/>
</dbReference>
<organism evidence="13 14">
    <name type="scientific">Syphacia muris</name>
    <dbReference type="NCBI Taxonomy" id="451379"/>
    <lineage>
        <taxon>Eukaryota</taxon>
        <taxon>Metazoa</taxon>
        <taxon>Ecdysozoa</taxon>
        <taxon>Nematoda</taxon>
        <taxon>Chromadorea</taxon>
        <taxon>Rhabditida</taxon>
        <taxon>Spirurina</taxon>
        <taxon>Oxyuridomorpha</taxon>
        <taxon>Oxyuroidea</taxon>
        <taxon>Oxyuridae</taxon>
        <taxon>Syphacia</taxon>
    </lineage>
</organism>
<dbReference type="InterPro" id="IPR007873">
    <property type="entry name" value="Glycosyltransferase_ALG3"/>
</dbReference>
<feature type="transmembrane region" description="Helical" evidence="11">
    <location>
        <begin position="275"/>
        <end position="296"/>
    </location>
</feature>
<evidence type="ECO:0000256" key="8">
    <source>
        <dbReference type="ARBA" id="ARBA00022989"/>
    </source>
</evidence>
<sequence length="380" mass="43827">MLAYLLLFSGFLVLSAKLVLLEVALCTYIIGHVKYTEIDWSTYMQQVQCFADGIWNYSKIEGDTGPVVYPAGHLYSYGILYLLTNKGLNILRAQYIFEGLYLLTVILVPPFVLLFITCISYRIHSIFLLRLFNDPIAMLLFYIALNFWVSQKWTCGAVFYSLAVSVKMNVLLYAPAVFFIFLLSNRIKGTIKLLTLCGIIQVLLALPFLITDPFAYVARSFDLGRVFLFKWTVNWRFLPETVFLSRTFHICLLILHIFLLLTFALSCWFRRQGGLLLLLHILYVVFTSNLLGIAVARSLHYQFYSWYFHSLPYLLFSTLNFEKFDNKSESSVILIAIEICWNTYPSTIASSLCLQLLHIVMIMMMFIYGISHGIKKSKKA</sequence>
<keyword evidence="8 11" id="KW-1133">Transmembrane helix</keyword>
<keyword evidence="7" id="KW-0256">Endoplasmic reticulum</keyword>
<dbReference type="EC" id="2.4.1.258" evidence="3"/>
<evidence type="ECO:0000256" key="1">
    <source>
        <dbReference type="ARBA" id="ARBA00004477"/>
    </source>
</evidence>
<dbReference type="Pfam" id="PF05208">
    <property type="entry name" value="ALG3"/>
    <property type="match status" value="1"/>
</dbReference>
<evidence type="ECO:0000256" key="4">
    <source>
        <dbReference type="ARBA" id="ARBA00022676"/>
    </source>
</evidence>
<evidence type="ECO:0000256" key="6">
    <source>
        <dbReference type="ARBA" id="ARBA00022692"/>
    </source>
</evidence>
<evidence type="ECO:0000256" key="12">
    <source>
        <dbReference type="SAM" id="SignalP"/>
    </source>
</evidence>
<keyword evidence="6 11" id="KW-0812">Transmembrane</keyword>
<evidence type="ECO:0000313" key="13">
    <source>
        <dbReference type="Proteomes" id="UP000046393"/>
    </source>
</evidence>
<feature type="chain" id="PRO_5005892871" description="dolichyl-P-Man:Man5GlcNAc2-PP-dolichol alpha-1,3-mannosyltransferase" evidence="12">
    <location>
        <begin position="17"/>
        <end position="380"/>
    </location>
</feature>
<comment type="catalytic activity">
    <reaction evidence="10">
        <text>an alpha-D-Man-(1-&gt;2)-alpha-D-Man-(1-&gt;2)-alpha-D-Man-(1-&gt;3)-[alpha-D-Man-(1-&gt;6)]-beta-D-Man-(1-&gt;4)-beta-D-GlcNAc-(1-&gt;4)-alpha-D-GlcNAc-diphospho-di-trans,poly-cis-dolichol + a di-trans,poly-cis-dolichyl beta-D-mannosyl phosphate = an alpha-D-Man-(1-&gt;2)-alpha-D-Man-(1-&gt;2)-alpha-D-Man-(1-&gt;3)-[alpha-D-Man-(1-&gt;3)-alpha-D-Man-(1-&gt;6)]-beta-D-Man-(1-&gt;4)-beta-D-GlcNAc-(1-&gt;4)-alpha-D-GlcNAc-diphospho-di-trans,poly-cis-dolichol + a di-trans,poly-cis-dolichyl phosphate + H(+)</text>
        <dbReference type="Rhea" id="RHEA:29527"/>
        <dbReference type="Rhea" id="RHEA-COMP:19498"/>
        <dbReference type="Rhea" id="RHEA-COMP:19501"/>
        <dbReference type="Rhea" id="RHEA-COMP:19516"/>
        <dbReference type="Rhea" id="RHEA-COMP:19517"/>
        <dbReference type="ChEBI" id="CHEBI:15378"/>
        <dbReference type="ChEBI" id="CHEBI:57683"/>
        <dbReference type="ChEBI" id="CHEBI:58211"/>
        <dbReference type="ChEBI" id="CHEBI:132515"/>
        <dbReference type="ChEBI" id="CHEBI:132516"/>
        <dbReference type="EC" id="2.4.1.258"/>
    </reaction>
    <physiologicalReaction direction="left-to-right" evidence="10">
        <dbReference type="Rhea" id="RHEA:29528"/>
    </physiologicalReaction>
</comment>
<evidence type="ECO:0000256" key="7">
    <source>
        <dbReference type="ARBA" id="ARBA00022824"/>
    </source>
</evidence>
<feature type="transmembrane region" description="Helical" evidence="11">
    <location>
        <begin position="247"/>
        <end position="268"/>
    </location>
</feature>
<dbReference type="STRING" id="451379.A0A0N5A9G5"/>
<evidence type="ECO:0000256" key="10">
    <source>
        <dbReference type="ARBA" id="ARBA00049506"/>
    </source>
</evidence>
<evidence type="ECO:0000256" key="5">
    <source>
        <dbReference type="ARBA" id="ARBA00022679"/>
    </source>
</evidence>
<reference evidence="14" key="1">
    <citation type="submission" date="2017-02" db="UniProtKB">
        <authorList>
            <consortium name="WormBaseParasite"/>
        </authorList>
    </citation>
    <scope>IDENTIFICATION</scope>
</reference>
<evidence type="ECO:0000256" key="3">
    <source>
        <dbReference type="ARBA" id="ARBA00011964"/>
    </source>
</evidence>
<comment type="subcellular location">
    <subcellularLocation>
        <location evidence="1">Endoplasmic reticulum membrane</location>
        <topology evidence="1">Multi-pass membrane protein</topology>
    </subcellularLocation>
</comment>
<keyword evidence="12" id="KW-0732">Signal</keyword>
<keyword evidence="5" id="KW-0808">Transferase</keyword>
<feature type="transmembrane region" description="Helical" evidence="11">
    <location>
        <begin position="193"/>
        <end position="210"/>
    </location>
</feature>
<proteinExistence type="predicted"/>
<accession>A0A0N5A9G5</accession>
<comment type="pathway">
    <text evidence="2">Protein modification; protein glycosylation.</text>
</comment>
<dbReference type="WBParaSite" id="SMUV_0000074201-mRNA-1">
    <property type="protein sequence ID" value="SMUV_0000074201-mRNA-1"/>
    <property type="gene ID" value="SMUV_0000074201"/>
</dbReference>
<feature type="transmembrane region" description="Helical" evidence="11">
    <location>
        <begin position="157"/>
        <end position="181"/>
    </location>
</feature>
<name>A0A0N5A9G5_9BILA</name>
<feature type="transmembrane region" description="Helical" evidence="11">
    <location>
        <begin position="99"/>
        <end position="119"/>
    </location>
</feature>
<keyword evidence="13" id="KW-1185">Reference proteome</keyword>
<dbReference type="PANTHER" id="PTHR12646">
    <property type="entry name" value="NOT56 - RELATED"/>
    <property type="match status" value="1"/>
</dbReference>
<protein>
    <recommendedName>
        <fullName evidence="3">dolichyl-P-Man:Man5GlcNAc2-PP-dolichol alpha-1,3-mannosyltransferase</fullName>
        <ecNumber evidence="3">2.4.1.258</ecNumber>
    </recommendedName>
</protein>
<evidence type="ECO:0000256" key="9">
    <source>
        <dbReference type="ARBA" id="ARBA00023136"/>
    </source>
</evidence>
<dbReference type="Proteomes" id="UP000046393">
    <property type="component" value="Unplaced"/>
</dbReference>
<dbReference type="PANTHER" id="PTHR12646:SF0">
    <property type="entry name" value="DOL-P-MAN:MAN(5)GLCNAC(2)-PP-DOL ALPHA-1,3-MANNOSYLTRANSFERASE"/>
    <property type="match status" value="1"/>
</dbReference>
<feature type="transmembrane region" description="Helical" evidence="11">
    <location>
        <begin position="131"/>
        <end position="151"/>
    </location>
</feature>
<evidence type="ECO:0000256" key="11">
    <source>
        <dbReference type="SAM" id="Phobius"/>
    </source>
</evidence>
<feature type="transmembrane region" description="Helical" evidence="11">
    <location>
        <begin position="348"/>
        <end position="370"/>
    </location>
</feature>